<evidence type="ECO:0008006" key="13">
    <source>
        <dbReference type="Google" id="ProtNLM"/>
    </source>
</evidence>
<gene>
    <name evidence="11" type="ORF">LSH36_126g01016</name>
</gene>
<evidence type="ECO:0000256" key="1">
    <source>
        <dbReference type="ARBA" id="ARBA00010547"/>
    </source>
</evidence>
<feature type="region of interest" description="Disordered" evidence="6">
    <location>
        <begin position="336"/>
        <end position="372"/>
    </location>
</feature>
<keyword evidence="3" id="KW-0677">Repeat</keyword>
<protein>
    <recommendedName>
        <fullName evidence="13">Anaphase-promoting complex subunit 1</fullName>
    </recommendedName>
</protein>
<dbReference type="Pfam" id="PF20518">
    <property type="entry name" value="Apc1_MidN"/>
    <property type="match status" value="1"/>
</dbReference>
<evidence type="ECO:0000256" key="2">
    <source>
        <dbReference type="ARBA" id="ARBA00022618"/>
    </source>
</evidence>
<organism evidence="11 12">
    <name type="scientific">Paralvinella palmiformis</name>
    <dbReference type="NCBI Taxonomy" id="53620"/>
    <lineage>
        <taxon>Eukaryota</taxon>
        <taxon>Metazoa</taxon>
        <taxon>Spiralia</taxon>
        <taxon>Lophotrochozoa</taxon>
        <taxon>Annelida</taxon>
        <taxon>Polychaeta</taxon>
        <taxon>Sedentaria</taxon>
        <taxon>Canalipalpata</taxon>
        <taxon>Terebellida</taxon>
        <taxon>Terebelliformia</taxon>
        <taxon>Alvinellidae</taxon>
        <taxon>Paralvinella</taxon>
    </lineage>
</organism>
<evidence type="ECO:0000259" key="8">
    <source>
        <dbReference type="Pfam" id="PF18122"/>
    </source>
</evidence>
<evidence type="ECO:0000259" key="10">
    <source>
        <dbReference type="Pfam" id="PF21282"/>
    </source>
</evidence>
<evidence type="ECO:0000259" key="9">
    <source>
        <dbReference type="Pfam" id="PF20518"/>
    </source>
</evidence>
<accession>A0AAD9JX49</accession>
<dbReference type="InterPro" id="IPR041221">
    <property type="entry name" value="APC1_C"/>
</dbReference>
<dbReference type="PANTHER" id="PTHR12827:SF3">
    <property type="entry name" value="ANAPHASE-PROMOTING COMPLEX SUBUNIT 1"/>
    <property type="match status" value="1"/>
</dbReference>
<feature type="domain" description="Anaphase-promoting complex subunit 1 middle" evidence="9">
    <location>
        <begin position="698"/>
        <end position="1010"/>
    </location>
</feature>
<dbReference type="InterPro" id="IPR024990">
    <property type="entry name" value="Apc1"/>
</dbReference>
<feature type="compositionally biased region" description="Polar residues" evidence="6">
    <location>
        <begin position="360"/>
        <end position="372"/>
    </location>
</feature>
<feature type="region of interest" description="Disordered" evidence="6">
    <location>
        <begin position="710"/>
        <end position="736"/>
    </location>
</feature>
<evidence type="ECO:0000256" key="5">
    <source>
        <dbReference type="ARBA" id="ARBA00023306"/>
    </source>
</evidence>
<dbReference type="InterPro" id="IPR049255">
    <property type="entry name" value="Apc1_N"/>
</dbReference>
<evidence type="ECO:0000313" key="11">
    <source>
        <dbReference type="EMBL" id="KAK2160846.1"/>
    </source>
</evidence>
<dbReference type="GO" id="GO:0007091">
    <property type="term" value="P:metaphase/anaphase transition of mitotic cell cycle"/>
    <property type="evidence" value="ECO:0007669"/>
    <property type="project" value="TreeGrafter"/>
</dbReference>
<feature type="compositionally biased region" description="Polar residues" evidence="6">
    <location>
        <begin position="337"/>
        <end position="353"/>
    </location>
</feature>
<reference evidence="11" key="1">
    <citation type="journal article" date="2023" name="Mol. Biol. Evol.">
        <title>Third-Generation Sequencing Reveals the Adaptive Role of the Epigenome in Three Deep-Sea Polychaetes.</title>
        <authorList>
            <person name="Perez M."/>
            <person name="Aroh O."/>
            <person name="Sun Y."/>
            <person name="Lan Y."/>
            <person name="Juniper S.K."/>
            <person name="Young C.R."/>
            <person name="Angers B."/>
            <person name="Qian P.Y."/>
        </authorList>
    </citation>
    <scope>NUCLEOTIDE SEQUENCE</scope>
    <source>
        <strain evidence="11">P08H-3</strain>
    </source>
</reference>
<evidence type="ECO:0000256" key="4">
    <source>
        <dbReference type="ARBA" id="ARBA00022776"/>
    </source>
</evidence>
<dbReference type="Pfam" id="PF21282">
    <property type="entry name" value="APC1_3rd"/>
    <property type="match status" value="1"/>
</dbReference>
<evidence type="ECO:0000256" key="3">
    <source>
        <dbReference type="ARBA" id="ARBA00022737"/>
    </source>
</evidence>
<evidence type="ECO:0000259" key="7">
    <source>
        <dbReference type="Pfam" id="PF12859"/>
    </source>
</evidence>
<comment type="caution">
    <text evidence="11">The sequence shown here is derived from an EMBL/GenBank/DDBJ whole genome shotgun (WGS) entry which is preliminary data.</text>
</comment>
<keyword evidence="4" id="KW-0498">Mitosis</keyword>
<dbReference type="GO" id="GO:0051301">
    <property type="term" value="P:cell division"/>
    <property type="evidence" value="ECO:0007669"/>
    <property type="project" value="UniProtKB-KW"/>
</dbReference>
<evidence type="ECO:0000313" key="12">
    <source>
        <dbReference type="Proteomes" id="UP001208570"/>
    </source>
</evidence>
<name>A0AAD9JX49_9ANNE</name>
<comment type="similarity">
    <text evidence="1">Belongs to the APC1 family.</text>
</comment>
<dbReference type="Gene3D" id="1.25.10.10">
    <property type="entry name" value="Leucine-rich Repeat Variant"/>
    <property type="match status" value="2"/>
</dbReference>
<dbReference type="InterPro" id="IPR048971">
    <property type="entry name" value="Apc1_3rd"/>
</dbReference>
<keyword evidence="5" id="KW-0131">Cell cycle</keyword>
<sequence length="1941" mass="215841">MICALHVEEFIPYGRQHSAYHPGNVPQQNGLGGLLEGLNEQGITLHKAIKEVRVKDGGKKDFWRLRANSRLGIDPCEEELYIDNQLVVWSRGTTDNARKIIKSFTADSAVHEALWCSFYLPLDWVSDPDLATGEDPDTNTIPARCQQGVCVAQSSTLSVFTTDGQNYSSTLPFEISSVWSIKRGLLIERLVASQASDVAKTPKKDNKNLPILFSVMHPLEEATPVICRTGGSSGKVSFVTDTSQQIVFSSEEPPLLVTYDKLLKAHSVWTVRAAKTEEAHNAMGVLVMDCGTESVMQEGVGLTPGHAQSTSGFSRLTISNHSPSFSSPLLRIHSKSKLNSPSDYQSKISSPSLSRLAHSHSPSPGLQGSASFYRLQTPSPQYKSSPSGSLGRTPVSLSGSCVDSTLTEVREPLIPEICIDHLWTEGAPNRDANNNGQASNVFLIKDFCGQQYLCYLVTFLHQLRCVKFNESNDRTQLIFGSVSTITARDAVAIKVTLDMTLILDMNYHLVLYSGVTKINQLYVGGLPDPHSISLGPAAGQQALQPTTLCRGSSPVRLSLGPVTSSRPPSAMEARFFNDERQCLSPVPTEYSDTSQVLENSLSDDLSFHMSHLGQVTAVRDAINNKFTVELSDNRLFRAALPQLTKSHTVQMCLDAIRQVLPKNLAMFVLSRWYSTHNAPGSSTGQSEWHMFVKCLLAMIGYDVEKLALTRNGDDTDSSPSPVKASKKLKPSDQGSDEDWNDLISCDLHQSVSNAEDHLCGLQTISAQQLQVSQCASIDHMAPLFTHFPSLLFALHLVYEEMKLDSLCQQQLEELAALLCQMARDLRCELYTDYYSRDFPELFSHIGEESLILEENFQQMNKPSFFSQTPPCIYNWLCQYLENKEQPPFPYLYGVSDRTMHVIAMYVALFTNEDFKELTWSSYLRKVATAGIRTPDIEETIASCCSNSKLPSDPHQRVVLYMSHLDITVRKSLQHGVALPLKEAIFQCRDDPPGDWPADAYTLIGREDLAKQKCSAKQSSSPILTAKQSTPHVKGLNEEEDGMEHLDHELLKLEFSKDLRVQEVRRLLQSSMPVRIAIQQRPEVSDPEYIEEQERHLYCTCVRTMALPLGRGMFTLSTYHPVPTETVQIPKLCLTGRAPPRNTTVDLSHIETPANMTHWPLFHNGVAAGLRIANTTELDSAWIIYNRPQTSELTNEHAGFLMGLGLNGHLKNLAILNLHDYLVRGHDMTSIGLLLGLAAGKRGSMDVATVRLLSIHIAALLPPTSTELDVPHNVQVTAIMGIGLIYQGTANRHIAEILLQEIGRPPGPEMANCTDRESYSLAAGLALGLVMLGRGSEEIVLSELNIADELYHYMMGGQKRPLVGNSEHMSGAYRERYRYPSYQIKEGDAVNVDVTSPGATLALGLMFFNKNNSAVAEWLTAPDTQFLLDFVRPDFLMLRIVAKYAFNKLQYVDDPDCDIDFETMSQAYCNIVAGACMALGLKFAGTSNEAAYNTLFEIAQKIKKLINKALLVEQAGKSTVENCFMVIVLSLAMVTAGTGNLEVLRLCRYLRARVGQTHSHVLYGSHMAVSMATGLLFLGGGRYSLSTSPEAVAAMLCAFFPKFPIHSNDNRYHLQAFRHLYVLAAEPRVLIPRDISSGNLCYVPLEITFRKTVQCPEEYTYQIMAPWILPELDSLKEVKVIGPRYWHINFHRDKNWDGLLSILKSCGYLYVKQRAGHLSYAADPEGYHSMLATCLSGEQLIGRSVKTKDIKTFSSDPRILAFAEFFCSGDNDKDSSMIQFLSRVLYDCVSQEKINILPVYVTLQKMVDGLDRRVTSLDLWQLKLMLLFYQRQQRSKGDDSQLVSEEFLVSLTNSIQHKLHMWTQEHSDVLMSYYSGQTLSSADVQSLAAFLTWYDVPHPALLGQMGINRGASFPELYKQLQPLGLSLSATMAISMTLLQACV</sequence>
<dbReference type="PANTHER" id="PTHR12827">
    <property type="entry name" value="MEIOTIC CHECKPOINT REGULATOR TSG24 FAMILY MEMBER"/>
    <property type="match status" value="1"/>
</dbReference>
<dbReference type="InterPro" id="IPR046794">
    <property type="entry name" value="Apc1_MidN"/>
</dbReference>
<dbReference type="EMBL" id="JAODUP010000126">
    <property type="protein sequence ID" value="KAK2160846.1"/>
    <property type="molecule type" value="Genomic_DNA"/>
</dbReference>
<feature type="domain" description="Anaphase-promoting complex subunit 1 beta-sandwich" evidence="10">
    <location>
        <begin position="1627"/>
        <end position="1713"/>
    </location>
</feature>
<dbReference type="FunFam" id="1.25.10.10:FF:000302">
    <property type="entry name" value="Anaphase-promoting complex subunit 1"/>
    <property type="match status" value="1"/>
</dbReference>
<dbReference type="Proteomes" id="UP001208570">
    <property type="component" value="Unassembled WGS sequence"/>
</dbReference>
<dbReference type="Pfam" id="PF12859">
    <property type="entry name" value="ANAPC1"/>
    <property type="match status" value="1"/>
</dbReference>
<feature type="domain" description="Anaphase-promoting complex subunit 1 C-terminal" evidence="8">
    <location>
        <begin position="1749"/>
        <end position="1896"/>
    </location>
</feature>
<dbReference type="GO" id="GO:0070979">
    <property type="term" value="P:protein K11-linked ubiquitination"/>
    <property type="evidence" value="ECO:0007669"/>
    <property type="project" value="TreeGrafter"/>
</dbReference>
<dbReference type="GO" id="GO:0060090">
    <property type="term" value="F:molecular adaptor activity"/>
    <property type="evidence" value="ECO:0007669"/>
    <property type="project" value="TreeGrafter"/>
</dbReference>
<dbReference type="GO" id="GO:0005680">
    <property type="term" value="C:anaphase-promoting complex"/>
    <property type="evidence" value="ECO:0007669"/>
    <property type="project" value="InterPro"/>
</dbReference>
<keyword evidence="2" id="KW-0132">Cell division</keyword>
<feature type="domain" description="Anaphase-promoting complex subunit 1 N-terminal" evidence="7">
    <location>
        <begin position="74"/>
        <end position="203"/>
    </location>
</feature>
<keyword evidence="12" id="KW-1185">Reference proteome</keyword>
<dbReference type="GO" id="GO:0031145">
    <property type="term" value="P:anaphase-promoting complex-dependent catabolic process"/>
    <property type="evidence" value="ECO:0007669"/>
    <property type="project" value="TreeGrafter"/>
</dbReference>
<dbReference type="InterPro" id="IPR011989">
    <property type="entry name" value="ARM-like"/>
</dbReference>
<evidence type="ECO:0000256" key="6">
    <source>
        <dbReference type="SAM" id="MobiDB-lite"/>
    </source>
</evidence>
<dbReference type="Pfam" id="PF18122">
    <property type="entry name" value="APC1_C"/>
    <property type="match status" value="1"/>
</dbReference>
<proteinExistence type="inferred from homology"/>